<dbReference type="EMBL" id="QUQM01000003">
    <property type="protein sequence ID" value="KAA8648869.1"/>
    <property type="molecule type" value="Genomic_DNA"/>
</dbReference>
<organism evidence="1 2">
    <name type="scientific">Aspergillus tanneri</name>
    <dbReference type="NCBI Taxonomy" id="1220188"/>
    <lineage>
        <taxon>Eukaryota</taxon>
        <taxon>Fungi</taxon>
        <taxon>Dikarya</taxon>
        <taxon>Ascomycota</taxon>
        <taxon>Pezizomycotina</taxon>
        <taxon>Eurotiomycetes</taxon>
        <taxon>Eurotiomycetidae</taxon>
        <taxon>Eurotiales</taxon>
        <taxon>Aspergillaceae</taxon>
        <taxon>Aspergillus</taxon>
        <taxon>Aspergillus subgen. Circumdati</taxon>
    </lineage>
</organism>
<dbReference type="Proteomes" id="UP000324241">
    <property type="component" value="Unassembled WGS sequence"/>
</dbReference>
<sequence length="632" mass="70732">MPGGVPCQLWPMSRRQPITHHCLSQSVRNASNNKWTTPHHKPQPVQLLRFALTENTRKSPNNESGLSLHFKELFSENWPLNASPPPPLWSLQQNVTRAYKGIPKPKAEDLGNLRHYIMKNVNGREEGEYLQANRCRNLAKALELCQRHHTYQQILSTINGLIARLLKQNVPLSRHLFVLGMYYSSMAFSETALSRHLQGYISVSRDLLDLESSISLVNNLLFSLQSLESGLLPLDTRLMCNLITGEGASEEQPSKSLHSILYWANPDNAVSHIGLYLTLLATLRSDELLQQLWNKTLEKLSQNSPAHDLESVYSCVVALVNVGDSSKALAYLLQLSNRLGRVLPGISKFEGLNTLLEDQSIGEQLPLLAGQEEWLNIVDVQLERIEGRLGICWQPKKSLHSDISDSDCIVTENPLFDINGESTGYDSSDRLVAEIKALGGSKSAGDLGKIADLLDDQEGCLVPIVPPSTKKTSLEFSWYPKRCAIKFSNTSALQTDVSKTCPDLGLFRARLGRSKISPATQYPLRAIQLGYLLMRDQSFKGKPYGWEETDYIVAWDRDAGQFILVYAGKGHDQAFPSTGFHDTDTNPLFDRKSLARLVPLEALRKPNDRKSWLEVNSSMCYLETDPGLDLVD</sequence>
<evidence type="ECO:0000313" key="2">
    <source>
        <dbReference type="Proteomes" id="UP000324241"/>
    </source>
</evidence>
<dbReference type="VEuPathDB" id="FungiDB:EYZ11_009821"/>
<evidence type="ECO:0000313" key="1">
    <source>
        <dbReference type="EMBL" id="KAA8648869.1"/>
    </source>
</evidence>
<proteinExistence type="predicted"/>
<dbReference type="OrthoDB" id="4442598at2759"/>
<gene>
    <name evidence="1" type="ORF">ATNIH1004_004755</name>
</gene>
<protein>
    <submittedName>
        <fullName evidence="1">Uncharacterized protein</fullName>
    </submittedName>
</protein>
<accession>A0A5M9MWA1</accession>
<reference evidence="1 2" key="1">
    <citation type="submission" date="2019-08" db="EMBL/GenBank/DDBJ databases">
        <title>The genome sequence of a newly discovered highly antifungal drug resistant Aspergillus species, Aspergillus tanneri NIH 1004.</title>
        <authorList>
            <person name="Mounaud S."/>
            <person name="Singh I."/>
            <person name="Joardar V."/>
            <person name="Pakala S."/>
            <person name="Pakala S."/>
            <person name="Venepally P."/>
            <person name="Chung J.K."/>
            <person name="Losada L."/>
            <person name="Nierman W.C."/>
        </authorList>
    </citation>
    <scope>NUCLEOTIDE SEQUENCE [LARGE SCALE GENOMIC DNA]</scope>
    <source>
        <strain evidence="1 2">NIH1004</strain>
    </source>
</reference>
<dbReference type="AlphaFoldDB" id="A0A5M9MWA1"/>
<dbReference type="GeneID" id="54327457"/>
<name>A0A5M9MWA1_9EURO</name>
<comment type="caution">
    <text evidence="1">The sequence shown here is derived from an EMBL/GenBank/DDBJ whole genome shotgun (WGS) entry which is preliminary data.</text>
</comment>
<dbReference type="RefSeq" id="XP_033428230.1">
    <property type="nucleotide sequence ID" value="XM_033569424.1"/>
</dbReference>